<feature type="domain" description="P-type ATPase A" evidence="15">
    <location>
        <begin position="405"/>
        <end position="479"/>
    </location>
</feature>
<evidence type="ECO:0000256" key="1">
    <source>
        <dbReference type="ARBA" id="ARBA00004141"/>
    </source>
</evidence>
<reference evidence="19 20" key="1">
    <citation type="submission" date="2009-08" db="EMBL/GenBank/DDBJ databases">
        <title>The Genome Sequence of Spizellomyces punctatus strain DAOM BR117.</title>
        <authorList>
            <consortium name="The Broad Institute Genome Sequencing Platform"/>
            <person name="Russ C."/>
            <person name="Cuomo C."/>
            <person name="Shea T."/>
            <person name="Young S.K."/>
            <person name="Zeng Q."/>
            <person name="Koehrsen M."/>
            <person name="Haas B."/>
            <person name="Borodovsky M."/>
            <person name="Guigo R."/>
            <person name="Alvarado L."/>
            <person name="Berlin A."/>
            <person name="Bochicchio J."/>
            <person name="Borenstein D."/>
            <person name="Chapman S."/>
            <person name="Chen Z."/>
            <person name="Engels R."/>
            <person name="Freedman E."/>
            <person name="Gellesch M."/>
            <person name="Goldberg J."/>
            <person name="Griggs A."/>
            <person name="Gujja S."/>
            <person name="Heiman D."/>
            <person name="Hepburn T."/>
            <person name="Howarth C."/>
            <person name="Jen D."/>
            <person name="Larson L."/>
            <person name="Lewis B."/>
            <person name="Mehta T."/>
            <person name="Park D."/>
            <person name="Pearson M."/>
            <person name="Roberts A."/>
            <person name="Saif S."/>
            <person name="Shenoy N."/>
            <person name="Sisk P."/>
            <person name="Stolte C."/>
            <person name="Sykes S."/>
            <person name="Thomson T."/>
            <person name="Walk T."/>
            <person name="White J."/>
            <person name="Yandava C."/>
            <person name="Burger G."/>
            <person name="Gray M.W."/>
            <person name="Holland P.W.H."/>
            <person name="King N."/>
            <person name="Lang F.B.F."/>
            <person name="Roger A.J."/>
            <person name="Ruiz-Trillo I."/>
            <person name="Lander E."/>
            <person name="Nusbaum C."/>
        </authorList>
    </citation>
    <scope>NUCLEOTIDE SEQUENCE [LARGE SCALE GENOMIC DNA]</scope>
    <source>
        <strain evidence="19 20">DAOM BR117</strain>
    </source>
</reference>
<feature type="domain" description="P5B-type ATPase N-terminal" evidence="18">
    <location>
        <begin position="162"/>
        <end position="287"/>
    </location>
</feature>
<dbReference type="EMBL" id="KQ257456">
    <property type="protein sequence ID" value="KND00499.1"/>
    <property type="molecule type" value="Genomic_DNA"/>
</dbReference>
<protein>
    <recommendedName>
        <fullName evidence="13">Cation-transporting ATPase</fullName>
        <ecNumber evidence="13">7.2.2.-</ecNumber>
    </recommendedName>
</protein>
<evidence type="ECO:0000256" key="3">
    <source>
        <dbReference type="ARBA" id="ARBA00022553"/>
    </source>
</evidence>
<dbReference type="InterPro" id="IPR044492">
    <property type="entry name" value="P_typ_ATPase_HD_dom"/>
</dbReference>
<dbReference type="PANTHER" id="PTHR45630">
    <property type="entry name" value="CATION-TRANSPORTING ATPASE-RELATED"/>
    <property type="match status" value="1"/>
</dbReference>
<dbReference type="InterPro" id="IPR001757">
    <property type="entry name" value="P_typ_ATPase"/>
</dbReference>
<dbReference type="InterPro" id="IPR018303">
    <property type="entry name" value="ATPase_P-typ_P_site"/>
</dbReference>
<comment type="similarity">
    <text evidence="2 13">Belongs to the cation transport ATPase (P-type) (TC 3.A.3) family. Type V subfamily.</text>
</comment>
<evidence type="ECO:0000256" key="13">
    <source>
        <dbReference type="RuleBase" id="RU362082"/>
    </source>
</evidence>
<feature type="domain" description="Cation-transporting P-type ATPase C-terminal" evidence="16">
    <location>
        <begin position="1273"/>
        <end position="1442"/>
    </location>
</feature>
<dbReference type="CDD" id="cd07542">
    <property type="entry name" value="P-type_ATPase_cation"/>
    <property type="match status" value="1"/>
</dbReference>
<dbReference type="InterPro" id="IPR047819">
    <property type="entry name" value="P5A-ATPase_N"/>
</dbReference>
<dbReference type="FunCoup" id="A0A0L0HI45">
    <property type="interactions" value="136"/>
</dbReference>
<dbReference type="InterPro" id="IPR059000">
    <property type="entry name" value="ATPase_P-type_domA"/>
</dbReference>
<name>A0A0L0HI45_SPIPD</name>
<dbReference type="SFLD" id="SFLDS00003">
    <property type="entry name" value="Haloacid_Dehalogenase"/>
    <property type="match status" value="1"/>
</dbReference>
<dbReference type="PROSITE" id="PS00154">
    <property type="entry name" value="ATPASE_E1_E2"/>
    <property type="match status" value="1"/>
</dbReference>
<sequence length="1518" mass="169041">MRPTEPSEPPDRRHSRTNSRTNSFHEDALAITPSRPNEFPPDPDTILYGSYAPPSSIEEEGEFEVERPAADEDVIPEANHNGIQIDEEEEEDEDDEEEELVKPGKVLGNMLRGKAAARLPQRAAAMASRTTRNGPGYGTLATSVTYDQIPVPLYDQEYEVDEEVRIFISGHRWSRPKMYIYYTLCILTGGVLWLLCRWFPRWELALRTARCPLSEASIVAVKNQWNQLQVVPVKREPFAGAVADVFQKSGVSKEGHADNGEDTHNLRDWKLPYLIKFEYRYVQFIFNPFTGQYEPNLYWRDYRWTSVDRVVKGLYNDDLVEQRKKIFGQNAVEIKEKPIFRLLMDEVLHPFYVFQVASIILWSLDDYYFYAACIFIISTTSAMATLFETRETMRRMRELSRFSCEVRVLRQGQWRVMRSEEIVPGDVYEVSSSMLQVYPCDGVLLDGDCIVNESMLTGESVPVSKTPIKDVELRTLDIWEEDPASSSRMSRFFLFAGTKIIRVRPGSRSGTATPVGPDPSLQYGQAGALALAVRTGFNTTKGSLVRSMLFPKPNSFKFYRDSFRFIGVLAIIAGLGFIGSFYNFVVLGVAGTMILIRALDLITIVVPPALPATMAIGTSFAIGRLRKGDVYCTSPPRVNICGKLDLMAFDKTGTLTEEGLDVLGFRFTVPSNVIADTPVEAVAVLEGPLRFSALYRSVDAVIPPGALHIQGEASPAEWVPPIENGGMYDPPSRALSGLSVSLGVIPGHPNGSEPDFPYPLIVCAMSTCHSIKVVNGELIGDPMDVKMFEFTGWHIEEGGSAGGRKSGSATPERGALPRKGPDEKAVAVIVRPPDPVEFKRAEWGLTGKPKPERKVYTELGIIRSFEFVSGLRRMSVIVRRLRFLQGFMFPSQSGFGLHDGFAENGPVLAGEKEFEVFVKGAPEVMRAICLPESLPADYEQQLNDYAHHGYRVIACAWRRIEGISYHKVMRMKREAVERDLQFLGFIIFENKLKPGTAPVVEALRKARIREVMCTGDNILTAISVSRECGLVDPHEKTFVPHFLPGAPPTSEDAQIVWEDVDGSGATLDSETLLPKTGPKPLRNTLPLQSMPDFLRQSSLPSYEELDGASSTRSDTEEFIVDVNSIAAKVGEYNLAVTGDVFQWMLEFGSDDSFNRMLVKGQIYARMSPDQKHFLVENFQELGYCTGFCGDGANDCGALKSADVGLSLSEAEASVAAPFTSRSTDLECVLRVIREGRAALVTSFSCFKYMALYSLIQFTSVSLLYSLAGNLGDFQFLYIDLALIIPIAVFMGRSGAHPRIYRKRPTASLVSRKVLTSLICQVIIQAAFQVWVFLWVRRQPWYRPPRGHVDDKIYTGYENTVVFLLSCFQYIAVAAAFCVGPPYRESMWKNVPFLTTVTLLVAFSTYITLYPSPFISSMLDLVDIPFSGRLVVFGLGVADWIVTWTGEHWVFPAVAKAIKGAGVGKRALVAGRGGTAPGGEAAAARKAKMEVKRERWRKKGKIYKLVMDDMKTESCNGIS</sequence>
<evidence type="ECO:0000256" key="14">
    <source>
        <dbReference type="SAM" id="MobiDB-lite"/>
    </source>
</evidence>
<evidence type="ECO:0000259" key="15">
    <source>
        <dbReference type="Pfam" id="PF00122"/>
    </source>
</evidence>
<dbReference type="RefSeq" id="XP_016608538.1">
    <property type="nucleotide sequence ID" value="XM_016753049.1"/>
</dbReference>
<keyword evidence="3" id="KW-0597">Phosphoprotein</keyword>
<proteinExistence type="inferred from homology"/>
<dbReference type="OMA" id="FSCFQYM"/>
<dbReference type="InterPro" id="IPR004014">
    <property type="entry name" value="ATPase_P-typ_cation-transptr_N"/>
</dbReference>
<dbReference type="GO" id="GO:0019829">
    <property type="term" value="F:ATPase-coupled monoatomic cation transmembrane transporter activity"/>
    <property type="evidence" value="ECO:0007669"/>
    <property type="project" value="UniProtKB-UniRule"/>
</dbReference>
<keyword evidence="4 13" id="KW-0812">Transmembrane</keyword>
<feature type="transmembrane region" description="Helical" evidence="13">
    <location>
        <begin position="367"/>
        <end position="387"/>
    </location>
</feature>
<dbReference type="SFLD" id="SFLDF00027">
    <property type="entry name" value="p-type_atpase"/>
    <property type="match status" value="1"/>
</dbReference>
<keyword evidence="9 13" id="KW-1278">Translocase</keyword>
<feature type="transmembrane region" description="Helical" evidence="13">
    <location>
        <begin position="1313"/>
        <end position="1335"/>
    </location>
</feature>
<feature type="transmembrane region" description="Helical" evidence="13">
    <location>
        <begin position="1390"/>
        <end position="1409"/>
    </location>
</feature>
<feature type="transmembrane region" description="Helical" evidence="13">
    <location>
        <begin position="1273"/>
        <end position="1292"/>
    </location>
</feature>
<evidence type="ECO:0000256" key="7">
    <source>
        <dbReference type="ARBA" id="ARBA00022840"/>
    </source>
</evidence>
<accession>A0A0L0HI45</accession>
<dbReference type="Pfam" id="PF00690">
    <property type="entry name" value="Cation_ATPase_N"/>
    <property type="match status" value="1"/>
</dbReference>
<feature type="transmembrane region" description="Helical" evidence="13">
    <location>
        <begin position="562"/>
        <end position="582"/>
    </location>
</feature>
<dbReference type="InterPro" id="IPR006068">
    <property type="entry name" value="ATPase_P-typ_cation-transptr_C"/>
</dbReference>
<feature type="transmembrane region" description="Helical" evidence="13">
    <location>
        <begin position="179"/>
        <end position="200"/>
    </location>
</feature>
<dbReference type="GO" id="GO:0016020">
    <property type="term" value="C:membrane"/>
    <property type="evidence" value="ECO:0007669"/>
    <property type="project" value="UniProtKB-SubCell"/>
</dbReference>
<dbReference type="eggNOG" id="KOG0208">
    <property type="taxonomic scope" value="Eukaryota"/>
</dbReference>
<dbReference type="GO" id="GO:0016887">
    <property type="term" value="F:ATP hydrolysis activity"/>
    <property type="evidence" value="ECO:0007669"/>
    <property type="project" value="InterPro"/>
</dbReference>
<keyword evidence="7 13" id="KW-0067">ATP-binding</keyword>
<dbReference type="SUPFAM" id="SSF81660">
    <property type="entry name" value="Metal cation-transporting ATPase, ATP-binding domain N"/>
    <property type="match status" value="1"/>
</dbReference>
<evidence type="ECO:0000256" key="9">
    <source>
        <dbReference type="ARBA" id="ARBA00022967"/>
    </source>
</evidence>
<dbReference type="InterPro" id="IPR036412">
    <property type="entry name" value="HAD-like_sf"/>
</dbReference>
<feature type="transmembrane region" description="Helical" evidence="13">
    <location>
        <begin position="1355"/>
        <end position="1378"/>
    </location>
</feature>
<dbReference type="Pfam" id="PF00689">
    <property type="entry name" value="Cation_ATPase_C"/>
    <property type="match status" value="1"/>
</dbReference>
<dbReference type="Gene3D" id="3.40.1110.10">
    <property type="entry name" value="Calcium-transporting ATPase, cytoplasmic domain N"/>
    <property type="match status" value="1"/>
</dbReference>
<dbReference type="Gene3D" id="3.40.50.1000">
    <property type="entry name" value="HAD superfamily/HAD-like"/>
    <property type="match status" value="2"/>
</dbReference>
<dbReference type="Pfam" id="PF12409">
    <property type="entry name" value="P5-ATPase"/>
    <property type="match status" value="1"/>
</dbReference>
<dbReference type="GeneID" id="27688244"/>
<evidence type="ECO:0000259" key="18">
    <source>
        <dbReference type="Pfam" id="PF12409"/>
    </source>
</evidence>
<evidence type="ECO:0000259" key="17">
    <source>
        <dbReference type="Pfam" id="PF00690"/>
    </source>
</evidence>
<dbReference type="SUPFAM" id="SSF81653">
    <property type="entry name" value="Calcium ATPase, transduction domain A"/>
    <property type="match status" value="1"/>
</dbReference>
<evidence type="ECO:0000256" key="12">
    <source>
        <dbReference type="ARBA" id="ARBA00049360"/>
    </source>
</evidence>
<dbReference type="PRINTS" id="PR00119">
    <property type="entry name" value="CATATPASE"/>
</dbReference>
<evidence type="ECO:0000256" key="5">
    <source>
        <dbReference type="ARBA" id="ARBA00022723"/>
    </source>
</evidence>
<feature type="compositionally biased region" description="Acidic residues" evidence="14">
    <location>
        <begin position="85"/>
        <end position="99"/>
    </location>
</feature>
<dbReference type="GO" id="GO:0015662">
    <property type="term" value="F:P-type ion transporter activity"/>
    <property type="evidence" value="ECO:0007669"/>
    <property type="project" value="InterPro"/>
</dbReference>
<evidence type="ECO:0000259" key="16">
    <source>
        <dbReference type="Pfam" id="PF00689"/>
    </source>
</evidence>
<dbReference type="Gene3D" id="1.20.1110.10">
    <property type="entry name" value="Calcium-transporting ATPase, transmembrane domain"/>
    <property type="match status" value="1"/>
</dbReference>
<evidence type="ECO:0000256" key="8">
    <source>
        <dbReference type="ARBA" id="ARBA00022842"/>
    </source>
</evidence>
<dbReference type="SFLD" id="SFLDG00002">
    <property type="entry name" value="C1.7:_P-type_atpase_like"/>
    <property type="match status" value="1"/>
</dbReference>
<organism evidence="19 20">
    <name type="scientific">Spizellomyces punctatus (strain DAOM BR117)</name>
    <dbReference type="NCBI Taxonomy" id="645134"/>
    <lineage>
        <taxon>Eukaryota</taxon>
        <taxon>Fungi</taxon>
        <taxon>Fungi incertae sedis</taxon>
        <taxon>Chytridiomycota</taxon>
        <taxon>Chytridiomycota incertae sedis</taxon>
        <taxon>Chytridiomycetes</taxon>
        <taxon>Spizellomycetales</taxon>
        <taxon>Spizellomycetaceae</taxon>
        <taxon>Spizellomyces</taxon>
    </lineage>
</organism>
<dbReference type="GO" id="GO:0005524">
    <property type="term" value="F:ATP binding"/>
    <property type="evidence" value="ECO:0007669"/>
    <property type="project" value="UniProtKB-UniRule"/>
</dbReference>
<gene>
    <name evidence="19" type="ORF">SPPG_04814</name>
</gene>
<feature type="domain" description="Cation-transporting P-type ATPase N-terminal" evidence="17">
    <location>
        <begin position="312"/>
        <end position="362"/>
    </location>
</feature>
<evidence type="ECO:0000256" key="6">
    <source>
        <dbReference type="ARBA" id="ARBA00022741"/>
    </source>
</evidence>
<dbReference type="InterPro" id="IPR008250">
    <property type="entry name" value="ATPase_P-typ_transduc_dom_A_sf"/>
</dbReference>
<evidence type="ECO:0000256" key="11">
    <source>
        <dbReference type="ARBA" id="ARBA00023136"/>
    </source>
</evidence>
<dbReference type="GO" id="GO:0046872">
    <property type="term" value="F:metal ion binding"/>
    <property type="evidence" value="ECO:0007669"/>
    <property type="project" value="UniProtKB-UniRule"/>
</dbReference>
<dbReference type="Proteomes" id="UP000053201">
    <property type="component" value="Unassembled WGS sequence"/>
</dbReference>
<dbReference type="SUPFAM" id="SSF56784">
    <property type="entry name" value="HAD-like"/>
    <property type="match status" value="1"/>
</dbReference>
<dbReference type="NCBIfam" id="TIGR01494">
    <property type="entry name" value="ATPase_P-type"/>
    <property type="match status" value="1"/>
</dbReference>
<dbReference type="PROSITE" id="PS01229">
    <property type="entry name" value="COF_2"/>
    <property type="match status" value="1"/>
</dbReference>
<comment type="catalytic activity">
    <reaction evidence="12 13">
        <text>ATP + H2O = ADP + phosphate + H(+)</text>
        <dbReference type="Rhea" id="RHEA:13065"/>
        <dbReference type="ChEBI" id="CHEBI:15377"/>
        <dbReference type="ChEBI" id="CHEBI:15378"/>
        <dbReference type="ChEBI" id="CHEBI:30616"/>
        <dbReference type="ChEBI" id="CHEBI:43474"/>
        <dbReference type="ChEBI" id="CHEBI:456216"/>
    </reaction>
</comment>
<dbReference type="InParanoid" id="A0A0L0HI45"/>
<dbReference type="OrthoDB" id="48943at2759"/>
<dbReference type="InterPro" id="IPR023298">
    <property type="entry name" value="ATPase_P-typ_TM_dom_sf"/>
</dbReference>
<dbReference type="EC" id="7.2.2.-" evidence="13"/>
<dbReference type="Gene3D" id="2.70.150.10">
    <property type="entry name" value="Calcium-transporting ATPase, cytoplasmic transduction domain A"/>
    <property type="match status" value="2"/>
</dbReference>
<keyword evidence="11 13" id="KW-0472">Membrane</keyword>
<feature type="transmembrane region" description="Helical" evidence="13">
    <location>
        <begin position="1249"/>
        <end position="1267"/>
    </location>
</feature>
<dbReference type="PANTHER" id="PTHR45630:SF8">
    <property type="entry name" value="CATION-TRANSPORTING ATPASE"/>
    <property type="match status" value="1"/>
</dbReference>
<dbReference type="Pfam" id="PF00122">
    <property type="entry name" value="E1-E2_ATPase"/>
    <property type="match status" value="1"/>
</dbReference>
<dbReference type="STRING" id="645134.A0A0L0HI45"/>
<dbReference type="InterPro" id="IPR023299">
    <property type="entry name" value="ATPase_P-typ_cyto_dom_N"/>
</dbReference>
<dbReference type="SUPFAM" id="SSF81665">
    <property type="entry name" value="Calcium ATPase, transmembrane domain M"/>
    <property type="match status" value="1"/>
</dbReference>
<feature type="region of interest" description="Disordered" evidence="14">
    <location>
        <begin position="799"/>
        <end position="821"/>
    </location>
</feature>
<feature type="transmembrane region" description="Helical" evidence="13">
    <location>
        <begin position="1429"/>
        <end position="1450"/>
    </location>
</feature>
<evidence type="ECO:0000313" key="20">
    <source>
        <dbReference type="Proteomes" id="UP000053201"/>
    </source>
</evidence>
<dbReference type="InterPro" id="IPR023214">
    <property type="entry name" value="HAD_sf"/>
</dbReference>
<feature type="region of interest" description="Disordered" evidence="14">
    <location>
        <begin position="1"/>
        <end position="100"/>
    </location>
</feature>
<keyword evidence="8 13" id="KW-0460">Magnesium</keyword>
<comment type="subcellular location">
    <subcellularLocation>
        <location evidence="1 13">Membrane</location>
        <topology evidence="1 13">Multi-pass membrane protein</topology>
    </subcellularLocation>
</comment>
<feature type="transmembrane region" description="Helical" evidence="13">
    <location>
        <begin position="342"/>
        <end position="361"/>
    </location>
</feature>
<keyword evidence="5 13" id="KW-0479">Metal-binding</keyword>
<keyword evidence="6 13" id="KW-0547">Nucleotide-binding</keyword>
<dbReference type="FunFam" id="2.70.150.10:FF:000057">
    <property type="entry name" value="Cation-transporting ATPase"/>
    <property type="match status" value="1"/>
</dbReference>
<feature type="transmembrane region" description="Helical" evidence="13">
    <location>
        <begin position="594"/>
        <end position="617"/>
    </location>
</feature>
<evidence type="ECO:0000256" key="10">
    <source>
        <dbReference type="ARBA" id="ARBA00022989"/>
    </source>
</evidence>
<evidence type="ECO:0000313" key="19">
    <source>
        <dbReference type="EMBL" id="KND00499.1"/>
    </source>
</evidence>
<evidence type="ECO:0000256" key="2">
    <source>
        <dbReference type="ARBA" id="ARBA00006000"/>
    </source>
</evidence>
<dbReference type="InterPro" id="IPR006544">
    <property type="entry name" value="P-type_TPase_V"/>
</dbReference>
<dbReference type="GO" id="GO:0006874">
    <property type="term" value="P:intracellular calcium ion homeostasis"/>
    <property type="evidence" value="ECO:0007669"/>
    <property type="project" value="TreeGrafter"/>
</dbReference>
<dbReference type="InterPro" id="IPR047821">
    <property type="entry name" value="P5B-type_ATPase"/>
</dbReference>
<evidence type="ECO:0000256" key="4">
    <source>
        <dbReference type="ARBA" id="ARBA00022692"/>
    </source>
</evidence>
<dbReference type="FunFam" id="1.20.1110.10:FF:000023">
    <property type="entry name" value="Cation-transporting ATPase"/>
    <property type="match status" value="1"/>
</dbReference>
<dbReference type="VEuPathDB" id="FungiDB:SPPG_04814"/>
<keyword evidence="20" id="KW-1185">Reference proteome</keyword>
<keyword evidence="10 13" id="KW-1133">Transmembrane helix</keyword>